<dbReference type="EMBL" id="ABCS01000011">
    <property type="protein sequence ID" value="EDM80337.1"/>
    <property type="molecule type" value="Genomic_DNA"/>
</dbReference>
<dbReference type="GO" id="GO:0016117">
    <property type="term" value="P:carotenoid biosynthetic process"/>
    <property type="evidence" value="ECO:0007669"/>
    <property type="project" value="UniProtKB-ARBA"/>
</dbReference>
<keyword evidence="3" id="KW-1185">Reference proteome</keyword>
<dbReference type="CDD" id="cd00683">
    <property type="entry name" value="Trans_IPPS_HH"/>
    <property type="match status" value="1"/>
</dbReference>
<organism evidence="2 3">
    <name type="scientific">Plesiocystis pacifica SIR-1</name>
    <dbReference type="NCBI Taxonomy" id="391625"/>
    <lineage>
        <taxon>Bacteria</taxon>
        <taxon>Pseudomonadati</taxon>
        <taxon>Myxococcota</taxon>
        <taxon>Polyangia</taxon>
        <taxon>Nannocystales</taxon>
        <taxon>Nannocystaceae</taxon>
        <taxon>Plesiocystis</taxon>
    </lineage>
</organism>
<dbReference type="Gene3D" id="1.10.600.10">
    <property type="entry name" value="Farnesyl Diphosphate Synthase"/>
    <property type="match status" value="1"/>
</dbReference>
<dbReference type="InterPro" id="IPR008949">
    <property type="entry name" value="Isoprenoid_synthase_dom_sf"/>
</dbReference>
<dbReference type="InterPro" id="IPR044843">
    <property type="entry name" value="Trans_IPPS_bact-type"/>
</dbReference>
<gene>
    <name evidence="2" type="ORF">PPSIR1_11195</name>
</gene>
<sequence length="319" mass="36211">MAHSLSKTMAQRFEQLRSASVKLVRKRSKRSSSNFKFAFLFLAANQRKGLEYVYKFCRVVDDIVDERPPGEAGRAQAERELDEWMAELARIYDPEQRPTSKLGVGLQQTVATFNLPRFAFEEIVAGCAMDLDTSTYADLESLELYCYRVASCVGILCIGLFGDQSPAAQRYARHLGLALQYTNILRDIGEDASRARVYVPRDLLARHRLNERDMLECRYDARFLTMAEEFADIAEAEYQRAWAELPHVENRRALLPAEVMGRTYYELLGEVRAHNYNVFTHRAALRRVDKLKVAGVSLALTALPVDLPGPFGAMRSALT</sequence>
<dbReference type="GO" id="GO:0051996">
    <property type="term" value="F:squalene synthase [NAD(P)H] activity"/>
    <property type="evidence" value="ECO:0007669"/>
    <property type="project" value="InterPro"/>
</dbReference>
<dbReference type="AlphaFoldDB" id="A6G142"/>
<comment type="caution">
    <text evidence="2">The sequence shown here is derived from an EMBL/GenBank/DDBJ whole genome shotgun (WGS) entry which is preliminary data.</text>
</comment>
<dbReference type="SFLD" id="SFLDG01018">
    <property type="entry name" value="Squalene/Phytoene_Synthase_Lik"/>
    <property type="match status" value="1"/>
</dbReference>
<dbReference type="OrthoDB" id="9807580at2"/>
<dbReference type="Proteomes" id="UP000005801">
    <property type="component" value="Unassembled WGS sequence"/>
</dbReference>
<dbReference type="STRING" id="391625.PPSIR1_11195"/>
<dbReference type="InterPro" id="IPR002060">
    <property type="entry name" value="Squ/phyt_synthse"/>
</dbReference>
<evidence type="ECO:0000313" key="2">
    <source>
        <dbReference type="EMBL" id="EDM80337.1"/>
    </source>
</evidence>
<dbReference type="InterPro" id="IPR033904">
    <property type="entry name" value="Trans_IPPS_HH"/>
</dbReference>
<dbReference type="InterPro" id="IPR019845">
    <property type="entry name" value="Squalene/phytoene_synthase_CS"/>
</dbReference>
<keyword evidence="1" id="KW-0808">Transferase</keyword>
<dbReference type="SFLD" id="SFLDG01212">
    <property type="entry name" value="Phytoene_synthase_like"/>
    <property type="match status" value="1"/>
</dbReference>
<dbReference type="GO" id="GO:0004311">
    <property type="term" value="F:geranylgeranyl diphosphate synthase activity"/>
    <property type="evidence" value="ECO:0007669"/>
    <property type="project" value="InterPro"/>
</dbReference>
<dbReference type="RefSeq" id="WP_006970441.1">
    <property type="nucleotide sequence ID" value="NZ_ABCS01000011.1"/>
</dbReference>
<dbReference type="SFLD" id="SFLDS00005">
    <property type="entry name" value="Isoprenoid_Synthase_Type_I"/>
    <property type="match status" value="1"/>
</dbReference>
<dbReference type="PROSITE" id="PS01045">
    <property type="entry name" value="SQUALEN_PHYTOEN_SYN_2"/>
    <property type="match status" value="1"/>
</dbReference>
<dbReference type="SUPFAM" id="SSF48576">
    <property type="entry name" value="Terpenoid synthases"/>
    <property type="match status" value="1"/>
</dbReference>
<name>A6G142_9BACT</name>
<evidence type="ECO:0000313" key="3">
    <source>
        <dbReference type="Proteomes" id="UP000005801"/>
    </source>
</evidence>
<dbReference type="eggNOG" id="COG1562">
    <property type="taxonomic scope" value="Bacteria"/>
</dbReference>
<accession>A6G142</accession>
<dbReference type="Pfam" id="PF00494">
    <property type="entry name" value="SQS_PSY"/>
    <property type="match status" value="1"/>
</dbReference>
<protein>
    <submittedName>
        <fullName evidence="2">Putative terpenoid synthase</fullName>
    </submittedName>
</protein>
<proteinExistence type="predicted"/>
<evidence type="ECO:0000256" key="1">
    <source>
        <dbReference type="ARBA" id="ARBA00022679"/>
    </source>
</evidence>
<dbReference type="PANTHER" id="PTHR31480">
    <property type="entry name" value="BIFUNCTIONAL LYCOPENE CYCLASE/PHYTOENE SYNTHASE"/>
    <property type="match status" value="1"/>
</dbReference>
<reference evidence="2 3" key="1">
    <citation type="submission" date="2007-06" db="EMBL/GenBank/DDBJ databases">
        <authorList>
            <person name="Shimkets L."/>
            <person name="Ferriera S."/>
            <person name="Johnson J."/>
            <person name="Kravitz S."/>
            <person name="Beeson K."/>
            <person name="Sutton G."/>
            <person name="Rogers Y.-H."/>
            <person name="Friedman R."/>
            <person name="Frazier M."/>
            <person name="Venter J.C."/>
        </authorList>
    </citation>
    <scope>NUCLEOTIDE SEQUENCE [LARGE SCALE GENOMIC DNA]</scope>
    <source>
        <strain evidence="2 3">SIR-1</strain>
    </source>
</reference>